<reference evidence="15 16" key="1">
    <citation type="submission" date="2022-10" db="EMBL/GenBank/DDBJ databases">
        <title>The complete genomes of actinobacterial strains from the NBC collection.</title>
        <authorList>
            <person name="Joergensen T.S."/>
            <person name="Alvarez Arevalo M."/>
            <person name="Sterndorff E.B."/>
            <person name="Faurdal D."/>
            <person name="Vuksanovic O."/>
            <person name="Mourched A.-S."/>
            <person name="Charusanti P."/>
            <person name="Shaw S."/>
            <person name="Blin K."/>
            <person name="Weber T."/>
        </authorList>
    </citation>
    <scope>NUCLEOTIDE SEQUENCE [LARGE SCALE GENOMIC DNA]</scope>
    <source>
        <strain evidence="15 16">NBC_00319</strain>
    </source>
</reference>
<feature type="region of interest" description="Disordered" evidence="11">
    <location>
        <begin position="535"/>
        <end position="554"/>
    </location>
</feature>
<sequence>MTATSPSAWLRRIGGRRHPVDPDGIPTTPTPSLRRRVLVLVVLLFAVLLTLVGVAIDIALGHQLRSDLSARLTDRADRSTTLVAEGYSPQQLANALQGDAIRVRVTTSDGEVYGGPGPFPDAGAGDVPAPPSGRPGPGGRGDPGGRDAVDPSDGPPAPGVGPDRGPPRPPADSLVVTRRLPGGTTVTLLGDTTSIAEVRTQLRWLMLGAGAATLVVAAALMLLVVRRALRPLDAMVAVARGITSGDRGRRLRPRAPDTELGRAAGSVDEMLDALEAAETAQRAAADTARRAEADTKRFLADAAHELRTPIAGLSAVAESLRRDGTDRPDRIPRWTELLVRESQHASRLVADLLDMARIDSDPQLNLADTDLVEVVADVIDRWRLLGGPVTIRRTGAAAVPIRVDAGRIGQVVSNLVDNAVRAATDTARALVTVDVSVDGSTARITVTDSGPGVPPDARERIFDRLVQLDSARDSTGAGLGLPIARALARAHGGDVTHAIAGQEPTTGESSQSSDSAGGGVGHGVGGATFVVTLPVATDAPRSVAEGDVRRTENP</sequence>
<dbReference type="GO" id="GO:0000155">
    <property type="term" value="F:phosphorelay sensor kinase activity"/>
    <property type="evidence" value="ECO:0007669"/>
    <property type="project" value="InterPro"/>
</dbReference>
<dbReference type="Gene3D" id="6.10.340.10">
    <property type="match status" value="1"/>
</dbReference>
<keyword evidence="5" id="KW-0808">Transferase</keyword>
<dbReference type="Proteomes" id="UP001432128">
    <property type="component" value="Chromosome"/>
</dbReference>
<dbReference type="SUPFAM" id="SSF47384">
    <property type="entry name" value="Homodimeric domain of signal transducing histidine kinase"/>
    <property type="match status" value="1"/>
</dbReference>
<feature type="transmembrane region" description="Helical" evidence="12">
    <location>
        <begin position="204"/>
        <end position="225"/>
    </location>
</feature>
<comment type="subcellular location">
    <subcellularLocation>
        <location evidence="2">Cell membrane</location>
    </subcellularLocation>
</comment>
<dbReference type="InterPro" id="IPR003661">
    <property type="entry name" value="HisK_dim/P_dom"/>
</dbReference>
<dbReference type="GO" id="GO:0005886">
    <property type="term" value="C:plasma membrane"/>
    <property type="evidence" value="ECO:0007669"/>
    <property type="project" value="UniProtKB-SubCell"/>
</dbReference>
<dbReference type="InterPro" id="IPR004358">
    <property type="entry name" value="Sig_transdc_His_kin-like_C"/>
</dbReference>
<keyword evidence="4" id="KW-0597">Phosphoprotein</keyword>
<organism evidence="15 16">
    <name type="scientific">Williamsia herbipolensis</name>
    <dbReference type="NCBI Taxonomy" id="1603258"/>
    <lineage>
        <taxon>Bacteria</taxon>
        <taxon>Bacillati</taxon>
        <taxon>Actinomycetota</taxon>
        <taxon>Actinomycetes</taxon>
        <taxon>Mycobacteriales</taxon>
        <taxon>Nocardiaceae</taxon>
        <taxon>Williamsia</taxon>
    </lineage>
</organism>
<evidence type="ECO:0000256" key="2">
    <source>
        <dbReference type="ARBA" id="ARBA00004236"/>
    </source>
</evidence>
<evidence type="ECO:0000256" key="12">
    <source>
        <dbReference type="SAM" id="Phobius"/>
    </source>
</evidence>
<feature type="region of interest" description="Disordered" evidence="11">
    <location>
        <begin position="108"/>
        <end position="176"/>
    </location>
</feature>
<feature type="domain" description="HAMP" evidence="14">
    <location>
        <begin position="226"/>
        <end position="279"/>
    </location>
</feature>
<dbReference type="Gene3D" id="1.10.287.130">
    <property type="match status" value="1"/>
</dbReference>
<dbReference type="SUPFAM" id="SSF55874">
    <property type="entry name" value="ATPase domain of HSP90 chaperone/DNA topoisomerase II/histidine kinase"/>
    <property type="match status" value="1"/>
</dbReference>
<dbReference type="InterPro" id="IPR003660">
    <property type="entry name" value="HAMP_dom"/>
</dbReference>
<evidence type="ECO:0000256" key="6">
    <source>
        <dbReference type="ARBA" id="ARBA00022692"/>
    </source>
</evidence>
<evidence type="ECO:0000256" key="1">
    <source>
        <dbReference type="ARBA" id="ARBA00000085"/>
    </source>
</evidence>
<dbReference type="PRINTS" id="PR00344">
    <property type="entry name" value="BCTRLSENSOR"/>
</dbReference>
<keyword evidence="8 12" id="KW-1133">Transmembrane helix</keyword>
<evidence type="ECO:0000256" key="3">
    <source>
        <dbReference type="ARBA" id="ARBA00012438"/>
    </source>
</evidence>
<evidence type="ECO:0000256" key="8">
    <source>
        <dbReference type="ARBA" id="ARBA00022989"/>
    </source>
</evidence>
<keyword evidence="7 15" id="KW-0418">Kinase</keyword>
<comment type="catalytic activity">
    <reaction evidence="1">
        <text>ATP + protein L-histidine = ADP + protein N-phospho-L-histidine.</text>
        <dbReference type="EC" id="2.7.13.3"/>
    </reaction>
</comment>
<dbReference type="Pfam" id="PF00512">
    <property type="entry name" value="HisKA"/>
    <property type="match status" value="1"/>
</dbReference>
<evidence type="ECO:0000256" key="4">
    <source>
        <dbReference type="ARBA" id="ARBA00022553"/>
    </source>
</evidence>
<feature type="compositionally biased region" description="Basic and acidic residues" evidence="11">
    <location>
        <begin position="544"/>
        <end position="554"/>
    </location>
</feature>
<dbReference type="InterPro" id="IPR005467">
    <property type="entry name" value="His_kinase_dom"/>
</dbReference>
<dbReference type="PANTHER" id="PTHR45436">
    <property type="entry name" value="SENSOR HISTIDINE KINASE YKOH"/>
    <property type="match status" value="1"/>
</dbReference>
<protein>
    <recommendedName>
        <fullName evidence="3">histidine kinase</fullName>
        <ecNumber evidence="3">2.7.13.3</ecNumber>
    </recommendedName>
</protein>
<feature type="transmembrane region" description="Helical" evidence="12">
    <location>
        <begin position="37"/>
        <end position="60"/>
    </location>
</feature>
<dbReference type="CDD" id="cd00075">
    <property type="entry name" value="HATPase"/>
    <property type="match status" value="1"/>
</dbReference>
<keyword evidence="9" id="KW-0902">Two-component regulatory system</keyword>
<gene>
    <name evidence="15" type="ORF">OG579_12980</name>
</gene>
<evidence type="ECO:0000256" key="10">
    <source>
        <dbReference type="ARBA" id="ARBA00023136"/>
    </source>
</evidence>
<keyword evidence="6 12" id="KW-0812">Transmembrane</keyword>
<evidence type="ECO:0000256" key="11">
    <source>
        <dbReference type="SAM" id="MobiDB-lite"/>
    </source>
</evidence>
<dbReference type="AlphaFoldDB" id="A0AAU4JXV7"/>
<name>A0AAU4JXV7_9NOCA</name>
<evidence type="ECO:0000259" key="14">
    <source>
        <dbReference type="PROSITE" id="PS50885"/>
    </source>
</evidence>
<evidence type="ECO:0000256" key="7">
    <source>
        <dbReference type="ARBA" id="ARBA00022777"/>
    </source>
</evidence>
<evidence type="ECO:0000256" key="9">
    <source>
        <dbReference type="ARBA" id="ARBA00023012"/>
    </source>
</evidence>
<feature type="domain" description="Histidine kinase" evidence="13">
    <location>
        <begin position="301"/>
        <end position="537"/>
    </location>
</feature>
<dbReference type="EMBL" id="CP108021">
    <property type="protein sequence ID" value="WUM18653.1"/>
    <property type="molecule type" value="Genomic_DNA"/>
</dbReference>
<dbReference type="PROSITE" id="PS50109">
    <property type="entry name" value="HIS_KIN"/>
    <property type="match status" value="1"/>
</dbReference>
<feature type="region of interest" description="Disordered" evidence="11">
    <location>
        <begin position="499"/>
        <end position="523"/>
    </location>
</feature>
<evidence type="ECO:0000256" key="5">
    <source>
        <dbReference type="ARBA" id="ARBA00022679"/>
    </source>
</evidence>
<proteinExistence type="predicted"/>
<feature type="compositionally biased region" description="Polar residues" evidence="11">
    <location>
        <begin position="503"/>
        <end position="515"/>
    </location>
</feature>
<evidence type="ECO:0000313" key="16">
    <source>
        <dbReference type="Proteomes" id="UP001432128"/>
    </source>
</evidence>
<dbReference type="SMART" id="SM00304">
    <property type="entry name" value="HAMP"/>
    <property type="match status" value="1"/>
</dbReference>
<dbReference type="InterPro" id="IPR036890">
    <property type="entry name" value="HATPase_C_sf"/>
</dbReference>
<dbReference type="PANTHER" id="PTHR45436:SF5">
    <property type="entry name" value="SENSOR HISTIDINE KINASE TRCS"/>
    <property type="match status" value="1"/>
</dbReference>
<keyword evidence="10 12" id="KW-0472">Membrane</keyword>
<keyword evidence="16" id="KW-1185">Reference proteome</keyword>
<dbReference type="Pfam" id="PF00672">
    <property type="entry name" value="HAMP"/>
    <property type="match status" value="1"/>
</dbReference>
<dbReference type="InterPro" id="IPR036097">
    <property type="entry name" value="HisK_dim/P_sf"/>
</dbReference>
<dbReference type="InterPro" id="IPR003594">
    <property type="entry name" value="HATPase_dom"/>
</dbReference>
<dbReference type="RefSeq" id="WP_328856259.1">
    <property type="nucleotide sequence ID" value="NZ_CP108021.1"/>
</dbReference>
<evidence type="ECO:0000259" key="13">
    <source>
        <dbReference type="PROSITE" id="PS50109"/>
    </source>
</evidence>
<dbReference type="Pfam" id="PF02518">
    <property type="entry name" value="HATPase_c"/>
    <property type="match status" value="1"/>
</dbReference>
<dbReference type="InterPro" id="IPR050428">
    <property type="entry name" value="TCS_sensor_his_kinase"/>
</dbReference>
<dbReference type="SMART" id="SM00388">
    <property type="entry name" value="HisKA"/>
    <property type="match status" value="1"/>
</dbReference>
<dbReference type="Gene3D" id="3.30.565.10">
    <property type="entry name" value="Histidine kinase-like ATPase, C-terminal domain"/>
    <property type="match status" value="1"/>
</dbReference>
<dbReference type="KEGG" id="whr:OG579_12980"/>
<dbReference type="PROSITE" id="PS50885">
    <property type="entry name" value="HAMP"/>
    <property type="match status" value="1"/>
</dbReference>
<dbReference type="CDD" id="cd00082">
    <property type="entry name" value="HisKA"/>
    <property type="match status" value="1"/>
</dbReference>
<dbReference type="CDD" id="cd06225">
    <property type="entry name" value="HAMP"/>
    <property type="match status" value="1"/>
</dbReference>
<accession>A0AAU4JXV7</accession>
<dbReference type="SMART" id="SM00387">
    <property type="entry name" value="HATPase_c"/>
    <property type="match status" value="1"/>
</dbReference>
<dbReference type="EC" id="2.7.13.3" evidence="3"/>
<evidence type="ECO:0000313" key="15">
    <source>
        <dbReference type="EMBL" id="WUM18653.1"/>
    </source>
</evidence>